<feature type="compositionally biased region" description="Basic and acidic residues" evidence="1">
    <location>
        <begin position="226"/>
        <end position="235"/>
    </location>
</feature>
<dbReference type="KEGG" id="saqu:EJC51_18610"/>
<organism evidence="4 5">
    <name type="scientific">Streptomyces aquilus</name>
    <dbReference type="NCBI Taxonomy" id="2548456"/>
    <lineage>
        <taxon>Bacteria</taxon>
        <taxon>Bacillati</taxon>
        <taxon>Actinomycetota</taxon>
        <taxon>Actinomycetes</taxon>
        <taxon>Kitasatosporales</taxon>
        <taxon>Streptomycetaceae</taxon>
        <taxon>Streptomyces</taxon>
    </lineage>
</organism>
<feature type="region of interest" description="Disordered" evidence="1">
    <location>
        <begin position="211"/>
        <end position="235"/>
    </location>
</feature>
<protein>
    <submittedName>
        <fullName evidence="4">Restriction endonuclease</fullName>
    </submittedName>
</protein>
<dbReference type="InterPro" id="IPR007560">
    <property type="entry name" value="Restrct_endonuc_IV_Mrr"/>
</dbReference>
<evidence type="ECO:0000313" key="4">
    <source>
        <dbReference type="EMBL" id="AZP17922.1"/>
    </source>
</evidence>
<dbReference type="InterPro" id="IPR011335">
    <property type="entry name" value="Restrct_endonuc-II-like"/>
</dbReference>
<keyword evidence="4" id="KW-0378">Hydrolase</keyword>
<gene>
    <name evidence="4" type="ORF">EJC51_18610</name>
</gene>
<dbReference type="GO" id="GO:0003677">
    <property type="term" value="F:DNA binding"/>
    <property type="evidence" value="ECO:0007669"/>
    <property type="project" value="InterPro"/>
</dbReference>
<dbReference type="AlphaFoldDB" id="A0A3S9I0T9"/>
<evidence type="ECO:0000256" key="2">
    <source>
        <dbReference type="SAM" id="Phobius"/>
    </source>
</evidence>
<sequence length="235" mass="25967">MAAKRRRRSKATRHREAKQRISFATAVVAAVLFVLWQSPWLLISILCATALAGLGWMLWKAHLREQTGDRAWREQNRRMELERSMATIDAMSWQDFEHYVAELCRRDGCTNVTVTGGSGDLGADVVGTLPDGRHLVAQVKHYAPHRYIPSGDMQKFVGTAKLEHKADVALFVATCPFGKAARDLAVRHDIIAISRDLFGAWNSGAPLESLLPLNGAGDGPRRKPNTSREPEAGTA</sequence>
<keyword evidence="2" id="KW-0472">Membrane</keyword>
<dbReference type="EMBL" id="CP034463">
    <property type="protein sequence ID" value="AZP17922.1"/>
    <property type="molecule type" value="Genomic_DNA"/>
</dbReference>
<dbReference type="GO" id="GO:0015666">
    <property type="term" value="F:restriction endodeoxyribonuclease activity"/>
    <property type="evidence" value="ECO:0007669"/>
    <property type="project" value="TreeGrafter"/>
</dbReference>
<evidence type="ECO:0000256" key="1">
    <source>
        <dbReference type="SAM" id="MobiDB-lite"/>
    </source>
</evidence>
<name>A0A3S9I0T9_9ACTN</name>
<dbReference type="GO" id="GO:0009307">
    <property type="term" value="P:DNA restriction-modification system"/>
    <property type="evidence" value="ECO:0007669"/>
    <property type="project" value="InterPro"/>
</dbReference>
<dbReference type="PANTHER" id="PTHR30015">
    <property type="entry name" value="MRR RESTRICTION SYSTEM PROTEIN"/>
    <property type="match status" value="1"/>
</dbReference>
<evidence type="ECO:0000259" key="3">
    <source>
        <dbReference type="Pfam" id="PF04471"/>
    </source>
</evidence>
<dbReference type="SUPFAM" id="SSF52980">
    <property type="entry name" value="Restriction endonuclease-like"/>
    <property type="match status" value="1"/>
</dbReference>
<feature type="transmembrane region" description="Helical" evidence="2">
    <location>
        <begin position="21"/>
        <end position="36"/>
    </location>
</feature>
<proteinExistence type="predicted"/>
<dbReference type="Pfam" id="PF04471">
    <property type="entry name" value="Mrr_cat"/>
    <property type="match status" value="1"/>
</dbReference>
<dbReference type="InterPro" id="IPR052906">
    <property type="entry name" value="Type_IV_Methyl-Rstrct_Enzyme"/>
</dbReference>
<keyword evidence="5" id="KW-1185">Reference proteome</keyword>
<evidence type="ECO:0000313" key="5">
    <source>
        <dbReference type="Proteomes" id="UP000280197"/>
    </source>
</evidence>
<keyword evidence="4" id="KW-0255">Endonuclease</keyword>
<dbReference type="RefSeq" id="WP_126272112.1">
    <property type="nucleotide sequence ID" value="NZ_CP034463.1"/>
</dbReference>
<dbReference type="InterPro" id="IPR011856">
    <property type="entry name" value="tRNA_endonuc-like_dom_sf"/>
</dbReference>
<feature type="transmembrane region" description="Helical" evidence="2">
    <location>
        <begin position="42"/>
        <end position="59"/>
    </location>
</feature>
<dbReference type="PANTHER" id="PTHR30015:SF6">
    <property type="entry name" value="SLL1429 PROTEIN"/>
    <property type="match status" value="1"/>
</dbReference>
<accession>A0A3S9I0T9</accession>
<keyword evidence="2" id="KW-0812">Transmembrane</keyword>
<keyword evidence="4" id="KW-0540">Nuclease</keyword>
<dbReference type="Gene3D" id="3.40.1350.10">
    <property type="match status" value="1"/>
</dbReference>
<feature type="domain" description="Restriction endonuclease type IV Mrr" evidence="3">
    <location>
        <begin position="88"/>
        <end position="197"/>
    </location>
</feature>
<dbReference type="Proteomes" id="UP000280197">
    <property type="component" value="Chromosome"/>
</dbReference>
<keyword evidence="2" id="KW-1133">Transmembrane helix</keyword>
<reference evidence="4 5" key="1">
    <citation type="submission" date="2018-12" db="EMBL/GenBank/DDBJ databases">
        <authorList>
            <person name="Li K."/>
        </authorList>
    </citation>
    <scope>NUCLEOTIDE SEQUENCE [LARGE SCALE GENOMIC DNA]</scope>
    <source>
        <strain evidence="5">CR22</strain>
    </source>
</reference>